<dbReference type="EMBL" id="JAAPAO010001289">
    <property type="protein sequence ID" value="KAF4650312.1"/>
    <property type="molecule type" value="Genomic_DNA"/>
</dbReference>
<sequence length="109" mass="11884">MADPPTFACRLALRVVSPVRPAKTSAVVSTELVPSTFILSDEFKLASAMGDVEQCRPHIVGIPTSSPIKNRRYIDQTGLKSVIDPMMHHFFTVCSAVIVAHAFGEPFDI</sequence>
<gene>
    <name evidence="1" type="ORF">FOL47_001238</name>
</gene>
<reference evidence="1 2" key="1">
    <citation type="submission" date="2020-04" db="EMBL/GenBank/DDBJ databases">
        <title>Perkinsus chesapeaki whole genome sequence.</title>
        <authorList>
            <person name="Bogema D.R."/>
        </authorList>
    </citation>
    <scope>NUCLEOTIDE SEQUENCE [LARGE SCALE GENOMIC DNA]</scope>
    <source>
        <strain evidence="1">ATCC PRA-425</strain>
    </source>
</reference>
<dbReference type="AlphaFoldDB" id="A0A7J6KTV1"/>
<feature type="non-terminal residue" evidence="1">
    <location>
        <position position="109"/>
    </location>
</feature>
<dbReference type="Proteomes" id="UP000591131">
    <property type="component" value="Unassembled WGS sequence"/>
</dbReference>
<keyword evidence="2" id="KW-1185">Reference proteome</keyword>
<evidence type="ECO:0000313" key="1">
    <source>
        <dbReference type="EMBL" id="KAF4650312.1"/>
    </source>
</evidence>
<comment type="caution">
    <text evidence="1">The sequence shown here is derived from an EMBL/GenBank/DDBJ whole genome shotgun (WGS) entry which is preliminary data.</text>
</comment>
<organism evidence="1 2">
    <name type="scientific">Perkinsus chesapeaki</name>
    <name type="common">Clam parasite</name>
    <name type="synonym">Perkinsus andrewsi</name>
    <dbReference type="NCBI Taxonomy" id="330153"/>
    <lineage>
        <taxon>Eukaryota</taxon>
        <taxon>Sar</taxon>
        <taxon>Alveolata</taxon>
        <taxon>Perkinsozoa</taxon>
        <taxon>Perkinsea</taxon>
        <taxon>Perkinsida</taxon>
        <taxon>Perkinsidae</taxon>
        <taxon>Perkinsus</taxon>
    </lineage>
</organism>
<accession>A0A7J6KTV1</accession>
<name>A0A7J6KTV1_PERCH</name>
<evidence type="ECO:0000313" key="2">
    <source>
        <dbReference type="Proteomes" id="UP000591131"/>
    </source>
</evidence>
<protein>
    <submittedName>
        <fullName evidence="1">Uncharacterized protein</fullName>
    </submittedName>
</protein>
<proteinExistence type="predicted"/>